<keyword evidence="2" id="KW-0732">Signal</keyword>
<dbReference type="PROSITE" id="PS51257">
    <property type="entry name" value="PROKAR_LIPOPROTEIN"/>
    <property type="match status" value="1"/>
</dbReference>
<protein>
    <submittedName>
        <fullName evidence="3">Uncharacterized protein</fullName>
    </submittedName>
</protein>
<evidence type="ECO:0000256" key="1">
    <source>
        <dbReference type="SAM" id="MobiDB-lite"/>
    </source>
</evidence>
<sequence>MKTLRSKFWIVLFGAMLTFTACDSSGDDEPDQVTQTNPTPDIPSDADAVLAAIEVIAALPPGTPNIPGVSDISFDVANANFYSSGLGSSLVNVGTVSLNTKQLQNLSGNTYITNPQDVDSGINSGQKNTWAVAGANGFAAFNHTTTKVMPQQVKFAASVGDTFSKGGEITLTVQSIPANSDNILWVLSDGSRVLTKESRTTSVTFSASEVGTLKATSTGLVQAAAFNTESQTFGGKKVYFINETVDSKVVTIN</sequence>
<evidence type="ECO:0000256" key="2">
    <source>
        <dbReference type="SAM" id="SignalP"/>
    </source>
</evidence>
<evidence type="ECO:0000313" key="4">
    <source>
        <dbReference type="Proteomes" id="UP001595805"/>
    </source>
</evidence>
<reference evidence="4" key="1">
    <citation type="journal article" date="2019" name="Int. J. Syst. Evol. Microbiol.">
        <title>The Global Catalogue of Microorganisms (GCM) 10K type strain sequencing project: providing services to taxonomists for standard genome sequencing and annotation.</title>
        <authorList>
            <consortium name="The Broad Institute Genomics Platform"/>
            <consortium name="The Broad Institute Genome Sequencing Center for Infectious Disease"/>
            <person name="Wu L."/>
            <person name="Ma J."/>
        </authorList>
    </citation>
    <scope>NUCLEOTIDE SEQUENCE [LARGE SCALE GENOMIC DNA]</scope>
    <source>
        <strain evidence="4">CCUG 60523</strain>
    </source>
</reference>
<dbReference type="Proteomes" id="UP001595805">
    <property type="component" value="Unassembled WGS sequence"/>
</dbReference>
<feature type="region of interest" description="Disordered" evidence="1">
    <location>
        <begin position="24"/>
        <end position="43"/>
    </location>
</feature>
<dbReference type="RefSeq" id="WP_377905619.1">
    <property type="nucleotide sequence ID" value="NZ_JBHRZS010000007.1"/>
</dbReference>
<evidence type="ECO:0000313" key="3">
    <source>
        <dbReference type="EMBL" id="MFC3880321.1"/>
    </source>
</evidence>
<accession>A0ABV8ATP2</accession>
<comment type="caution">
    <text evidence="3">The sequence shown here is derived from an EMBL/GenBank/DDBJ whole genome shotgun (WGS) entry which is preliminary data.</text>
</comment>
<dbReference type="EMBL" id="JBHRZS010000007">
    <property type="protein sequence ID" value="MFC3880321.1"/>
    <property type="molecule type" value="Genomic_DNA"/>
</dbReference>
<proteinExistence type="predicted"/>
<keyword evidence="4" id="KW-1185">Reference proteome</keyword>
<feature type="signal peptide" evidence="2">
    <location>
        <begin position="1"/>
        <end position="21"/>
    </location>
</feature>
<name>A0ABV8ATP2_9BACT</name>
<organism evidence="3 4">
    <name type="scientific">Algoriphagus namhaensis</name>
    <dbReference type="NCBI Taxonomy" id="915353"/>
    <lineage>
        <taxon>Bacteria</taxon>
        <taxon>Pseudomonadati</taxon>
        <taxon>Bacteroidota</taxon>
        <taxon>Cytophagia</taxon>
        <taxon>Cytophagales</taxon>
        <taxon>Cyclobacteriaceae</taxon>
        <taxon>Algoriphagus</taxon>
    </lineage>
</organism>
<gene>
    <name evidence="3" type="ORF">ACFOSV_09055</name>
</gene>
<feature type="chain" id="PRO_5045809471" evidence="2">
    <location>
        <begin position="22"/>
        <end position="253"/>
    </location>
</feature>